<dbReference type="Pfam" id="PF01435">
    <property type="entry name" value="Peptidase_M48"/>
    <property type="match status" value="1"/>
</dbReference>
<keyword evidence="5" id="KW-0812">Transmembrane</keyword>
<comment type="cofactor">
    <cofactor evidence="1">
        <name>Zn(2+)</name>
        <dbReference type="ChEBI" id="CHEBI:29105"/>
    </cofactor>
</comment>
<evidence type="ECO:0000256" key="5">
    <source>
        <dbReference type="ARBA" id="ARBA00022692"/>
    </source>
</evidence>
<protein>
    <submittedName>
        <fullName evidence="14">Protease HtpX</fullName>
        <ecNumber evidence="14">3.4.24.-</ecNumber>
    </submittedName>
</protein>
<dbReference type="AlphaFoldDB" id="A0AAI8PNC4"/>
<name>A0AAI8PNC4_9ACTN</name>
<evidence type="ECO:0000313" key="15">
    <source>
        <dbReference type="Proteomes" id="UP000265765"/>
    </source>
</evidence>
<dbReference type="InterPro" id="IPR001915">
    <property type="entry name" value="Peptidase_M48"/>
</dbReference>
<dbReference type="GO" id="GO:0006508">
    <property type="term" value="P:proteolysis"/>
    <property type="evidence" value="ECO:0007669"/>
    <property type="project" value="UniProtKB-KW"/>
</dbReference>
<dbReference type="Gene3D" id="3.30.2010.10">
    <property type="entry name" value="Metalloproteases ('zincins'), catalytic domain"/>
    <property type="match status" value="1"/>
</dbReference>
<dbReference type="PANTHER" id="PTHR43221">
    <property type="entry name" value="PROTEASE HTPX"/>
    <property type="match status" value="1"/>
</dbReference>
<dbReference type="PANTHER" id="PTHR43221:SF1">
    <property type="entry name" value="PROTEASE HTPX"/>
    <property type="match status" value="1"/>
</dbReference>
<keyword evidence="9" id="KW-1133">Transmembrane helix</keyword>
<evidence type="ECO:0000256" key="11">
    <source>
        <dbReference type="ARBA" id="ARBA00023136"/>
    </source>
</evidence>
<evidence type="ECO:0000256" key="6">
    <source>
        <dbReference type="ARBA" id="ARBA00022723"/>
    </source>
</evidence>
<keyword evidence="3" id="KW-1003">Cell membrane</keyword>
<proteinExistence type="predicted"/>
<keyword evidence="12" id="KW-0175">Coiled coil</keyword>
<keyword evidence="8" id="KW-0862">Zinc</keyword>
<reference evidence="14 15" key="1">
    <citation type="submission" date="2018-09" db="EMBL/GenBank/DDBJ databases">
        <title>Production of Trimethoprim by Streptomyces sp. 3E-1.</title>
        <authorList>
            <person name="Kang H.J."/>
            <person name="Kim S.B."/>
        </authorList>
    </citation>
    <scope>NUCLEOTIDE SEQUENCE [LARGE SCALE GENOMIC DNA]</scope>
    <source>
        <strain evidence="14 15">3E-1</strain>
    </source>
</reference>
<evidence type="ECO:0000256" key="12">
    <source>
        <dbReference type="SAM" id="Coils"/>
    </source>
</evidence>
<dbReference type="CDD" id="cd07328">
    <property type="entry name" value="M48_Ste24p_like"/>
    <property type="match status" value="1"/>
</dbReference>
<evidence type="ECO:0000256" key="2">
    <source>
        <dbReference type="ARBA" id="ARBA00004651"/>
    </source>
</evidence>
<dbReference type="GO" id="GO:0004222">
    <property type="term" value="F:metalloendopeptidase activity"/>
    <property type="evidence" value="ECO:0007669"/>
    <property type="project" value="InterPro"/>
</dbReference>
<keyword evidence="6" id="KW-0479">Metal-binding</keyword>
<evidence type="ECO:0000256" key="7">
    <source>
        <dbReference type="ARBA" id="ARBA00022801"/>
    </source>
</evidence>
<accession>A0AAI8PNC4</accession>
<organism evidence="14 15">
    <name type="scientific">Streptomyces griseorubiginosus</name>
    <dbReference type="NCBI Taxonomy" id="67304"/>
    <lineage>
        <taxon>Bacteria</taxon>
        <taxon>Bacillati</taxon>
        <taxon>Actinomycetota</taxon>
        <taxon>Actinomycetes</taxon>
        <taxon>Kitasatosporales</taxon>
        <taxon>Streptomycetaceae</taxon>
        <taxon>Streptomyces</taxon>
    </lineage>
</organism>
<evidence type="ECO:0000313" key="14">
    <source>
        <dbReference type="EMBL" id="AYC38915.1"/>
    </source>
</evidence>
<dbReference type="GO" id="GO:0005886">
    <property type="term" value="C:plasma membrane"/>
    <property type="evidence" value="ECO:0007669"/>
    <property type="project" value="UniProtKB-SubCell"/>
</dbReference>
<keyword evidence="4 14" id="KW-0645">Protease</keyword>
<keyword evidence="7 14" id="KW-0378">Hydrolase</keyword>
<dbReference type="Proteomes" id="UP000265765">
    <property type="component" value="Chromosome"/>
</dbReference>
<evidence type="ECO:0000256" key="1">
    <source>
        <dbReference type="ARBA" id="ARBA00001947"/>
    </source>
</evidence>
<evidence type="ECO:0000256" key="10">
    <source>
        <dbReference type="ARBA" id="ARBA00023049"/>
    </source>
</evidence>
<sequence>MCPLTGRWSVIIRSVPWGDRSVLWGDFCPMGTTLRALRALLLLAGFYLLGVLLLAALAGADYLLLLHAPTSLAGKLIIVSVLLAIPLVQGLFMLRTPREEEMAGLPVTESDEPELWRTVRELANEVGTAAPSRIVLTADVNAAVSEDARLLGLRAGPRRLYLGVPLLQGLSQAQLRAVLAHELGHYSNSDTRLAALTVRGRAQVLRTIRHFEQRADNTAAREQARQEKKNAKAEAKGKQAKEVDTGHAGITYRAMAKIYIGYAKLYFRATQSVSRRQEYAADTAAARIAGRDATASALREIPVLSSSFDFYMNCYATLGTGQELLPPRGEMFGGFGRMLNGRRLELVEMRGDLPTGPTSPYDSHPPIADRVRRIEELPDDGRADEDRGAALDLLTDPHRTLTELEDAVLTEAVRGFRRSADWQELLDEVMAKSFRAGSTPLHRAYAEYAGEQPTLPALLDLIEDGRLWELAKRLPLSEEAAAARGRVFREFVRPTLHRSLKSMALAELNERGLLRWEFSWERSAIPRPPRDAQGHETDLDEVVAPVVTDAPDTTALRALLAREPEPQGSPRGAM</sequence>
<evidence type="ECO:0000256" key="4">
    <source>
        <dbReference type="ARBA" id="ARBA00022670"/>
    </source>
</evidence>
<keyword evidence="11" id="KW-0472">Membrane</keyword>
<evidence type="ECO:0000256" key="3">
    <source>
        <dbReference type="ARBA" id="ARBA00022475"/>
    </source>
</evidence>
<evidence type="ECO:0000256" key="9">
    <source>
        <dbReference type="ARBA" id="ARBA00022989"/>
    </source>
</evidence>
<comment type="subcellular location">
    <subcellularLocation>
        <location evidence="2">Cell membrane</location>
        <topology evidence="2">Multi-pass membrane protein</topology>
    </subcellularLocation>
</comment>
<evidence type="ECO:0000259" key="13">
    <source>
        <dbReference type="Pfam" id="PF01435"/>
    </source>
</evidence>
<evidence type="ECO:0000256" key="8">
    <source>
        <dbReference type="ARBA" id="ARBA00022833"/>
    </source>
</evidence>
<keyword evidence="10" id="KW-0482">Metalloprotease</keyword>
<dbReference type="GO" id="GO:0046872">
    <property type="term" value="F:metal ion binding"/>
    <property type="evidence" value="ECO:0007669"/>
    <property type="project" value="UniProtKB-KW"/>
</dbReference>
<feature type="coiled-coil region" evidence="12">
    <location>
        <begin position="214"/>
        <end position="241"/>
    </location>
</feature>
<dbReference type="InterPro" id="IPR050083">
    <property type="entry name" value="HtpX_protease"/>
</dbReference>
<dbReference type="EC" id="3.4.24.-" evidence="14"/>
<feature type="domain" description="Peptidase M48" evidence="13">
    <location>
        <begin position="111"/>
        <end position="376"/>
    </location>
</feature>
<dbReference type="EMBL" id="CP032427">
    <property type="protein sequence ID" value="AYC38915.1"/>
    <property type="molecule type" value="Genomic_DNA"/>
</dbReference>
<gene>
    <name evidence="14" type="primary">htpX_3</name>
    <name evidence="14" type="ORF">DWG14_03147</name>
</gene>
<dbReference type="KEGG" id="sge:DWG14_03147"/>